<reference evidence="10" key="1">
    <citation type="journal article" date="2020" name="Stud. Mycol.">
        <title>101 Dothideomycetes genomes: a test case for predicting lifestyles and emergence of pathogens.</title>
        <authorList>
            <person name="Haridas S."/>
            <person name="Albert R."/>
            <person name="Binder M."/>
            <person name="Bloem J."/>
            <person name="Labutti K."/>
            <person name="Salamov A."/>
            <person name="Andreopoulos B."/>
            <person name="Baker S."/>
            <person name="Barry K."/>
            <person name="Bills G."/>
            <person name="Bluhm B."/>
            <person name="Cannon C."/>
            <person name="Castanera R."/>
            <person name="Culley D."/>
            <person name="Daum C."/>
            <person name="Ezra D."/>
            <person name="Gonzalez J."/>
            <person name="Henrissat B."/>
            <person name="Kuo A."/>
            <person name="Liang C."/>
            <person name="Lipzen A."/>
            <person name="Lutzoni F."/>
            <person name="Magnuson J."/>
            <person name="Mondo S."/>
            <person name="Nolan M."/>
            <person name="Ohm R."/>
            <person name="Pangilinan J."/>
            <person name="Park H.-J."/>
            <person name="Ramirez L."/>
            <person name="Alfaro M."/>
            <person name="Sun H."/>
            <person name="Tritt A."/>
            <person name="Yoshinaga Y."/>
            <person name="Zwiers L.-H."/>
            <person name="Turgeon B."/>
            <person name="Goodwin S."/>
            <person name="Spatafora J."/>
            <person name="Crous P."/>
            <person name="Grigoriev I."/>
        </authorList>
    </citation>
    <scope>NUCLEOTIDE SEQUENCE</scope>
    <source>
        <strain evidence="10">CBS 480.64</strain>
    </source>
</reference>
<keyword evidence="4" id="KW-0679">Respiratory chain</keyword>
<accession>A0A6A7C9K8</accession>
<gene>
    <name evidence="10" type="ORF">K470DRAFT_209018</name>
</gene>
<keyword evidence="7" id="KW-0496">Mitochondrion</keyword>
<dbReference type="GO" id="GO:0006122">
    <property type="term" value="P:mitochondrial electron transport, ubiquinol to cytochrome c"/>
    <property type="evidence" value="ECO:0007669"/>
    <property type="project" value="InterPro"/>
</dbReference>
<evidence type="ECO:0000256" key="9">
    <source>
        <dbReference type="ARBA" id="ARBA00031684"/>
    </source>
</evidence>
<protein>
    <recommendedName>
        <fullName evidence="9">Complex III subunit 7</fullName>
    </recommendedName>
</protein>
<keyword evidence="5" id="KW-0999">Mitochondrion inner membrane</keyword>
<dbReference type="PANTHER" id="PTHR12022:SF0">
    <property type="entry name" value="CYTOCHROME B-C1 COMPLEX SUBUNIT 7"/>
    <property type="match status" value="1"/>
</dbReference>
<sequence>MSYPSLAPFVLKRPWLMRWMKPMASWYNDLAGYRKLGLKADDLIIEENETVQLALKRLSPQEAYDRVYRMRRAVQCSLAQQVLPRNEWTKDEDDKPYLEPLIHEIEAENAERDALDALVVEKPKASASH</sequence>
<keyword evidence="6" id="KW-0249">Electron transport</keyword>
<dbReference type="InterPro" id="IPR036544">
    <property type="entry name" value="QCR7_sf"/>
</dbReference>
<evidence type="ECO:0000256" key="5">
    <source>
        <dbReference type="ARBA" id="ARBA00022792"/>
    </source>
</evidence>
<keyword evidence="3" id="KW-0813">Transport</keyword>
<proteinExistence type="inferred from homology"/>
<name>A0A6A7C9K8_9PEZI</name>
<comment type="subcellular location">
    <subcellularLocation>
        <location evidence="1">Mitochondrion inner membrane</location>
        <topology evidence="1">Peripheral membrane protein</topology>
        <orientation evidence="1">Matrix side</orientation>
    </subcellularLocation>
</comment>
<evidence type="ECO:0000313" key="10">
    <source>
        <dbReference type="EMBL" id="KAF2864130.1"/>
    </source>
</evidence>
<evidence type="ECO:0000256" key="1">
    <source>
        <dbReference type="ARBA" id="ARBA00004443"/>
    </source>
</evidence>
<evidence type="ECO:0000313" key="11">
    <source>
        <dbReference type="Proteomes" id="UP000799421"/>
    </source>
</evidence>
<dbReference type="Pfam" id="PF02271">
    <property type="entry name" value="UCR_14kD"/>
    <property type="match status" value="1"/>
</dbReference>
<dbReference type="AlphaFoldDB" id="A0A6A7C9K8"/>
<comment type="similarity">
    <text evidence="2">Belongs to the UQCRB/QCR7 family.</text>
</comment>
<dbReference type="FunFam" id="1.10.1090.10:FF:000001">
    <property type="entry name" value="Cytochrome b-c1 complex subunit 7"/>
    <property type="match status" value="1"/>
</dbReference>
<evidence type="ECO:0000256" key="6">
    <source>
        <dbReference type="ARBA" id="ARBA00022982"/>
    </source>
</evidence>
<dbReference type="GO" id="GO:0005743">
    <property type="term" value="C:mitochondrial inner membrane"/>
    <property type="evidence" value="ECO:0007669"/>
    <property type="project" value="UniProtKB-SubCell"/>
</dbReference>
<keyword evidence="8" id="KW-0472">Membrane</keyword>
<dbReference type="EMBL" id="MU005958">
    <property type="protein sequence ID" value="KAF2864130.1"/>
    <property type="molecule type" value="Genomic_DNA"/>
</dbReference>
<dbReference type="GO" id="GO:0045275">
    <property type="term" value="C:respiratory chain complex III"/>
    <property type="evidence" value="ECO:0007669"/>
    <property type="project" value="InterPro"/>
</dbReference>
<evidence type="ECO:0000256" key="8">
    <source>
        <dbReference type="ARBA" id="ARBA00023136"/>
    </source>
</evidence>
<dbReference type="PANTHER" id="PTHR12022">
    <property type="entry name" value="UBIQUINOL-CYTOCHROME C REDUCTASE COMPLEX 14 KD PROTEIN"/>
    <property type="match status" value="1"/>
</dbReference>
<keyword evidence="11" id="KW-1185">Reference proteome</keyword>
<dbReference type="InterPro" id="IPR003197">
    <property type="entry name" value="QCR7"/>
</dbReference>
<dbReference type="Proteomes" id="UP000799421">
    <property type="component" value="Unassembled WGS sequence"/>
</dbReference>
<organism evidence="10 11">
    <name type="scientific">Piedraia hortae CBS 480.64</name>
    <dbReference type="NCBI Taxonomy" id="1314780"/>
    <lineage>
        <taxon>Eukaryota</taxon>
        <taxon>Fungi</taxon>
        <taxon>Dikarya</taxon>
        <taxon>Ascomycota</taxon>
        <taxon>Pezizomycotina</taxon>
        <taxon>Dothideomycetes</taxon>
        <taxon>Dothideomycetidae</taxon>
        <taxon>Capnodiales</taxon>
        <taxon>Piedraiaceae</taxon>
        <taxon>Piedraia</taxon>
    </lineage>
</organism>
<dbReference type="Gene3D" id="1.10.1090.10">
    <property type="entry name" value="Cytochrome b-c1 complex subunit 7"/>
    <property type="match status" value="1"/>
</dbReference>
<evidence type="ECO:0000256" key="7">
    <source>
        <dbReference type="ARBA" id="ARBA00023128"/>
    </source>
</evidence>
<dbReference type="SUPFAM" id="SSF81524">
    <property type="entry name" value="14 kDa protein of cytochrome bc1 complex (Ubiquinol-cytochrome c reductase)"/>
    <property type="match status" value="1"/>
</dbReference>
<evidence type="ECO:0000256" key="3">
    <source>
        <dbReference type="ARBA" id="ARBA00022448"/>
    </source>
</evidence>
<dbReference type="OrthoDB" id="425749at2759"/>
<evidence type="ECO:0000256" key="4">
    <source>
        <dbReference type="ARBA" id="ARBA00022660"/>
    </source>
</evidence>
<evidence type="ECO:0000256" key="2">
    <source>
        <dbReference type="ARBA" id="ARBA00008554"/>
    </source>
</evidence>